<organism evidence="3 4">
    <name type="scientific">Astatotilapia calliptera</name>
    <name type="common">Eastern happy</name>
    <name type="synonym">Chromis callipterus</name>
    <dbReference type="NCBI Taxonomy" id="8154"/>
    <lineage>
        <taxon>Eukaryota</taxon>
        <taxon>Metazoa</taxon>
        <taxon>Chordata</taxon>
        <taxon>Craniata</taxon>
        <taxon>Vertebrata</taxon>
        <taxon>Euteleostomi</taxon>
        <taxon>Actinopterygii</taxon>
        <taxon>Neopterygii</taxon>
        <taxon>Teleostei</taxon>
        <taxon>Neoteleostei</taxon>
        <taxon>Acanthomorphata</taxon>
        <taxon>Ovalentaria</taxon>
        <taxon>Cichlomorphae</taxon>
        <taxon>Cichliformes</taxon>
        <taxon>Cichlidae</taxon>
        <taxon>African cichlids</taxon>
        <taxon>Pseudocrenilabrinae</taxon>
        <taxon>Haplochromini</taxon>
        <taxon>Astatotilapia</taxon>
    </lineage>
</organism>
<keyword evidence="4" id="KW-1185">Reference proteome</keyword>
<protein>
    <recommendedName>
        <fullName evidence="2">DUF4939 domain-containing protein</fullName>
    </recommendedName>
</protein>
<sequence>AVDETKLKKKKNYICLRSSPRVGTPSDGPLPTPEPFSGESDKCAGFLAQVSLTFLELQRFHGNDGAKITYFVQLLRGRALKWAQVVLNSDPVITYADFLSKFKNGRVTGWGEDCHM</sequence>
<dbReference type="AlphaFoldDB" id="A0AAX7UVX4"/>
<name>A0AAX7UVX4_ASTCA</name>
<dbReference type="GeneTree" id="ENSGT01120000272077"/>
<evidence type="ECO:0000313" key="3">
    <source>
        <dbReference type="Ensembl" id="ENSACLP00000073479.1"/>
    </source>
</evidence>
<feature type="domain" description="DUF4939" evidence="2">
    <location>
        <begin position="8"/>
        <end position="113"/>
    </location>
</feature>
<evidence type="ECO:0000256" key="1">
    <source>
        <dbReference type="SAM" id="MobiDB-lite"/>
    </source>
</evidence>
<dbReference type="Proteomes" id="UP000265100">
    <property type="component" value="Chromosome 14"/>
</dbReference>
<evidence type="ECO:0000259" key="2">
    <source>
        <dbReference type="Pfam" id="PF16297"/>
    </source>
</evidence>
<reference evidence="3" key="3">
    <citation type="submission" date="2025-08" db="UniProtKB">
        <authorList>
            <consortium name="Ensembl"/>
        </authorList>
    </citation>
    <scope>IDENTIFICATION</scope>
</reference>
<dbReference type="InterPro" id="IPR032549">
    <property type="entry name" value="DUF4939"/>
</dbReference>
<dbReference type="Ensembl" id="ENSACLT00000066580.1">
    <property type="protein sequence ID" value="ENSACLP00000073479.1"/>
    <property type="gene ID" value="ENSACLG00000032140.1"/>
</dbReference>
<accession>A0AAX7UVX4</accession>
<proteinExistence type="predicted"/>
<reference evidence="3" key="4">
    <citation type="submission" date="2025-09" db="UniProtKB">
        <authorList>
            <consortium name="Ensembl"/>
        </authorList>
    </citation>
    <scope>IDENTIFICATION</scope>
</reference>
<evidence type="ECO:0000313" key="4">
    <source>
        <dbReference type="Proteomes" id="UP000265100"/>
    </source>
</evidence>
<reference evidence="4" key="2">
    <citation type="submission" date="2023-03" db="EMBL/GenBank/DDBJ databases">
        <authorList>
            <consortium name="Wellcome Sanger Institute Data Sharing"/>
        </authorList>
    </citation>
    <scope>NUCLEOTIDE SEQUENCE [LARGE SCALE GENOMIC DNA]</scope>
</reference>
<feature type="region of interest" description="Disordered" evidence="1">
    <location>
        <begin position="18"/>
        <end position="37"/>
    </location>
</feature>
<reference evidence="3 4" key="1">
    <citation type="submission" date="2018-05" db="EMBL/GenBank/DDBJ databases">
        <authorList>
            <person name="Datahose"/>
        </authorList>
    </citation>
    <scope>NUCLEOTIDE SEQUENCE</scope>
</reference>
<dbReference type="Pfam" id="PF16297">
    <property type="entry name" value="DUF4939"/>
    <property type="match status" value="1"/>
</dbReference>